<dbReference type="RefSeq" id="WP_090551071.1">
    <property type="nucleotide sequence ID" value="NZ_FNFP01000001.1"/>
</dbReference>
<evidence type="ECO:0000256" key="5">
    <source>
        <dbReference type="ARBA" id="ARBA00023136"/>
    </source>
</evidence>
<organism evidence="9 10">
    <name type="scientific">Natronincola ferrireducens</name>
    <dbReference type="NCBI Taxonomy" id="393762"/>
    <lineage>
        <taxon>Bacteria</taxon>
        <taxon>Bacillati</taxon>
        <taxon>Bacillota</taxon>
        <taxon>Clostridia</taxon>
        <taxon>Peptostreptococcales</taxon>
        <taxon>Natronincolaceae</taxon>
        <taxon>Natronincola</taxon>
    </lineage>
</organism>
<dbReference type="AlphaFoldDB" id="A0A1G8ZXL5"/>
<reference evidence="9 10" key="1">
    <citation type="submission" date="2016-10" db="EMBL/GenBank/DDBJ databases">
        <authorList>
            <person name="de Groot N.N."/>
        </authorList>
    </citation>
    <scope>NUCLEOTIDE SEQUENCE [LARGE SCALE GENOMIC DNA]</scope>
    <source>
        <strain evidence="9 10">DSM 18346</strain>
    </source>
</reference>
<evidence type="ECO:0000256" key="2">
    <source>
        <dbReference type="ARBA" id="ARBA00022475"/>
    </source>
</evidence>
<dbReference type="InterPro" id="IPR007168">
    <property type="entry name" value="Phageshock_PspC_N"/>
</dbReference>
<evidence type="ECO:0000259" key="8">
    <source>
        <dbReference type="Pfam" id="PF18917"/>
    </source>
</evidence>
<evidence type="ECO:0000259" key="7">
    <source>
        <dbReference type="Pfam" id="PF04024"/>
    </source>
</evidence>
<dbReference type="InterPro" id="IPR043726">
    <property type="entry name" value="LiaI-LiaF-like_TM1"/>
</dbReference>
<dbReference type="Pfam" id="PF18917">
    <property type="entry name" value="LiaI-LiaF-like_TM1"/>
    <property type="match status" value="1"/>
</dbReference>
<accession>A0A1G8ZXL5</accession>
<keyword evidence="5 6" id="KW-0472">Membrane</keyword>
<keyword evidence="4 6" id="KW-1133">Transmembrane helix</keyword>
<dbReference type="Proteomes" id="UP000198718">
    <property type="component" value="Unassembled WGS sequence"/>
</dbReference>
<feature type="transmembrane region" description="Helical" evidence="6">
    <location>
        <begin position="95"/>
        <end position="114"/>
    </location>
</feature>
<dbReference type="PANTHER" id="PTHR33885">
    <property type="entry name" value="PHAGE SHOCK PROTEIN C"/>
    <property type="match status" value="1"/>
</dbReference>
<gene>
    <name evidence="9" type="ORF">SAMN05660472_00987</name>
</gene>
<evidence type="ECO:0000313" key="10">
    <source>
        <dbReference type="Proteomes" id="UP000198718"/>
    </source>
</evidence>
<evidence type="ECO:0000256" key="4">
    <source>
        <dbReference type="ARBA" id="ARBA00022989"/>
    </source>
</evidence>
<dbReference type="GO" id="GO:0005886">
    <property type="term" value="C:plasma membrane"/>
    <property type="evidence" value="ECO:0007669"/>
    <property type="project" value="UniProtKB-SubCell"/>
</dbReference>
<dbReference type="OrthoDB" id="9815286at2"/>
<dbReference type="InterPro" id="IPR052027">
    <property type="entry name" value="PspC"/>
</dbReference>
<protein>
    <submittedName>
        <fullName evidence="9">Phage shock protein C (PspC) family protein</fullName>
    </submittedName>
</protein>
<feature type="transmembrane region" description="Helical" evidence="6">
    <location>
        <begin position="34"/>
        <end position="57"/>
    </location>
</feature>
<comment type="subcellular location">
    <subcellularLocation>
        <location evidence="1">Cell membrane</location>
        <topology evidence="1">Single-pass membrane protein</topology>
    </subcellularLocation>
</comment>
<feature type="transmembrane region" description="Helical" evidence="6">
    <location>
        <begin position="126"/>
        <end position="145"/>
    </location>
</feature>
<keyword evidence="3 6" id="KW-0812">Transmembrane</keyword>
<name>A0A1G8ZXL5_9FIRM</name>
<sequence length="149" mass="17220">MGKKIYLSERDKKISGVCGGIAEYIDVDPTIIRLAWVFFAIFGGAGIIAYIIAAIIIPKNPYYHRVSQEGLEESEENVEKNHPTSNYETNDNSRWVLGVLLILLGAFFFTRNFFPQFPWYLFQFRFIFKNFWPAILIVLGIFTIINGRK</sequence>
<dbReference type="STRING" id="393762.SAMN05660472_00987"/>
<keyword evidence="2" id="KW-1003">Cell membrane</keyword>
<feature type="domain" description="Phage shock protein PspC N-terminal" evidence="7">
    <location>
        <begin position="3"/>
        <end position="59"/>
    </location>
</feature>
<dbReference type="EMBL" id="FNFP01000001">
    <property type="protein sequence ID" value="SDK19384.1"/>
    <property type="molecule type" value="Genomic_DNA"/>
</dbReference>
<evidence type="ECO:0000313" key="9">
    <source>
        <dbReference type="EMBL" id="SDK19384.1"/>
    </source>
</evidence>
<dbReference type="PANTHER" id="PTHR33885:SF3">
    <property type="entry name" value="PHAGE SHOCK PROTEIN C"/>
    <property type="match status" value="1"/>
</dbReference>
<evidence type="ECO:0000256" key="1">
    <source>
        <dbReference type="ARBA" id="ARBA00004162"/>
    </source>
</evidence>
<dbReference type="Pfam" id="PF04024">
    <property type="entry name" value="PspC"/>
    <property type="match status" value="1"/>
</dbReference>
<feature type="domain" description="LiaI-LiaF-like transmembrane region" evidence="8">
    <location>
        <begin position="95"/>
        <end position="142"/>
    </location>
</feature>
<proteinExistence type="predicted"/>
<keyword evidence="10" id="KW-1185">Reference proteome</keyword>
<evidence type="ECO:0000256" key="3">
    <source>
        <dbReference type="ARBA" id="ARBA00022692"/>
    </source>
</evidence>
<evidence type="ECO:0000256" key="6">
    <source>
        <dbReference type="SAM" id="Phobius"/>
    </source>
</evidence>